<evidence type="ECO:0000259" key="3">
    <source>
        <dbReference type="Pfam" id="PF13354"/>
    </source>
</evidence>
<feature type="chain" id="PRO_5018708260" evidence="2">
    <location>
        <begin position="27"/>
        <end position="295"/>
    </location>
</feature>
<dbReference type="GO" id="GO:0046677">
    <property type="term" value="P:response to antibiotic"/>
    <property type="evidence" value="ECO:0007669"/>
    <property type="project" value="InterPro"/>
</dbReference>
<evidence type="ECO:0000313" key="5">
    <source>
        <dbReference type="Proteomes" id="UP000282551"/>
    </source>
</evidence>
<reference evidence="4 5" key="1">
    <citation type="submission" date="2018-12" db="EMBL/GenBank/DDBJ databases">
        <authorList>
            <consortium name="Pathogen Informatics"/>
        </authorList>
    </citation>
    <scope>NUCLEOTIDE SEQUENCE [LARGE SCALE GENOMIC DNA]</scope>
    <source>
        <strain evidence="4 5">NCTC10485</strain>
    </source>
</reference>
<organism evidence="4 5">
    <name type="scientific">Mycolicibacterium chitae</name>
    <name type="common">Mycobacterium chitae</name>
    <dbReference type="NCBI Taxonomy" id="1792"/>
    <lineage>
        <taxon>Bacteria</taxon>
        <taxon>Bacillati</taxon>
        <taxon>Actinomycetota</taxon>
        <taxon>Actinomycetes</taxon>
        <taxon>Mycobacteriales</taxon>
        <taxon>Mycobacteriaceae</taxon>
        <taxon>Mycolicibacterium</taxon>
    </lineage>
</organism>
<dbReference type="InterPro" id="IPR045155">
    <property type="entry name" value="Beta-lactam_cat"/>
</dbReference>
<protein>
    <submittedName>
        <fullName evidence="4">Beta-lactamase</fullName>
    </submittedName>
</protein>
<dbReference type="Pfam" id="PF13354">
    <property type="entry name" value="Beta-lactamase2"/>
    <property type="match status" value="1"/>
</dbReference>
<dbReference type="SUPFAM" id="SSF56601">
    <property type="entry name" value="beta-lactamase/transpeptidase-like"/>
    <property type="match status" value="1"/>
</dbReference>
<accession>A0A3S4VG66</accession>
<feature type="domain" description="Beta-lactamase class A catalytic" evidence="3">
    <location>
        <begin position="125"/>
        <end position="267"/>
    </location>
</feature>
<dbReference type="EMBL" id="LR134355">
    <property type="protein sequence ID" value="VEG50773.1"/>
    <property type="molecule type" value="Genomic_DNA"/>
</dbReference>
<proteinExistence type="predicted"/>
<keyword evidence="5" id="KW-1185">Reference proteome</keyword>
<dbReference type="InterPro" id="IPR000871">
    <property type="entry name" value="Beta-lactam_class-A"/>
</dbReference>
<dbReference type="PROSITE" id="PS51257">
    <property type="entry name" value="PROKAR_LIPOPROTEIN"/>
    <property type="match status" value="1"/>
</dbReference>
<feature type="signal peptide" evidence="2">
    <location>
        <begin position="1"/>
        <end position="26"/>
    </location>
</feature>
<dbReference type="Proteomes" id="UP000282551">
    <property type="component" value="Chromosome"/>
</dbReference>
<feature type="region of interest" description="Disordered" evidence="1">
    <location>
        <begin position="28"/>
        <end position="55"/>
    </location>
</feature>
<dbReference type="PANTHER" id="PTHR35333:SF3">
    <property type="entry name" value="BETA-LACTAMASE-TYPE TRANSPEPTIDASE FOLD CONTAINING PROTEIN"/>
    <property type="match status" value="1"/>
</dbReference>
<dbReference type="GO" id="GO:0008800">
    <property type="term" value="F:beta-lactamase activity"/>
    <property type="evidence" value="ECO:0007669"/>
    <property type="project" value="InterPro"/>
</dbReference>
<dbReference type="OrthoDB" id="4981298at2"/>
<dbReference type="PANTHER" id="PTHR35333">
    <property type="entry name" value="BETA-LACTAMASE"/>
    <property type="match status" value="1"/>
</dbReference>
<sequence length="295" mass="31034">MRRRMATAAALGAALLVSGCAGQVWGAPPAHDPPQAPVSVAPKAPAVPPTPPAGLDDRVRQATAQAAESGADIEAAILDRTTGHFASSGSNQAFPIASVVKLFIADDLLLRASQGETELSDADRKAMDAMLRSSDDSAAQTFWDRGGQNDIISRIVARYGLSGTTAPWNGHWDVTESTAADLVRYYDKLLNGSGGLSPEQSSVIIGNLARFTPTGNDGYPQRFGIPEGLSGEQVAVKQGWFCCWNGGNQLHVSTGIIGPDHRYVMAISSLDPTDEASAREHITQAVRTIFPGGKV</sequence>
<evidence type="ECO:0000256" key="1">
    <source>
        <dbReference type="SAM" id="MobiDB-lite"/>
    </source>
</evidence>
<dbReference type="GO" id="GO:0030655">
    <property type="term" value="P:beta-lactam antibiotic catabolic process"/>
    <property type="evidence" value="ECO:0007669"/>
    <property type="project" value="InterPro"/>
</dbReference>
<dbReference type="Gene3D" id="3.40.710.10">
    <property type="entry name" value="DD-peptidase/beta-lactamase superfamily"/>
    <property type="match status" value="1"/>
</dbReference>
<keyword evidence="2" id="KW-0732">Signal</keyword>
<dbReference type="AlphaFoldDB" id="A0A3S4VG66"/>
<name>A0A3S4VG66_MYCCI</name>
<evidence type="ECO:0000256" key="2">
    <source>
        <dbReference type="SAM" id="SignalP"/>
    </source>
</evidence>
<evidence type="ECO:0000313" key="4">
    <source>
        <dbReference type="EMBL" id="VEG50773.1"/>
    </source>
</evidence>
<gene>
    <name evidence="4" type="ORF">NCTC10485_05093</name>
</gene>
<dbReference type="RefSeq" id="WP_126336383.1">
    <property type="nucleotide sequence ID" value="NZ_AP022604.1"/>
</dbReference>
<dbReference type="InterPro" id="IPR012338">
    <property type="entry name" value="Beta-lactam/transpept-like"/>
</dbReference>